<dbReference type="EMBL" id="BMAW01106109">
    <property type="protein sequence ID" value="GFT22556.1"/>
    <property type="molecule type" value="Genomic_DNA"/>
</dbReference>
<proteinExistence type="predicted"/>
<sequence>MEDLIALPVEYSLVWKIENFRYASHKTGEKLVSPVFVTHNISWTLELYPRGIENNKYLSCFLTRADDNSDFEREVNYKIHATHNSGSNAFDSKSRVLFKCGHTDGFAHFMERDCFKFENLPYHQDCLTLNCKIHFEVYNFNFVGESFATTHIRIQNIHFTFHFKVDSNNFSGTVNVENMIDSKLLLGIHIRQLSINELIINLKPVYGECFKYYICMLTIKNLTKWSESWKYFTEERDPFLEKTLKMTESSSFENCSFRLRMILFFSTGEEHKGSERIISQTKIIEAST</sequence>
<feature type="domain" description="MATH" evidence="1">
    <location>
        <begin position="10"/>
        <end position="133"/>
    </location>
</feature>
<dbReference type="InterPro" id="IPR002083">
    <property type="entry name" value="MATH/TRAF_dom"/>
</dbReference>
<dbReference type="Gene3D" id="2.60.210.10">
    <property type="entry name" value="Apoptosis, Tumor Necrosis Factor Receptor Associated Protein 2, Chain A"/>
    <property type="match status" value="1"/>
</dbReference>
<dbReference type="SMART" id="SM00061">
    <property type="entry name" value="MATH"/>
    <property type="match status" value="1"/>
</dbReference>
<accession>A0A8X6NN10</accession>
<dbReference type="Proteomes" id="UP000887013">
    <property type="component" value="Unassembled WGS sequence"/>
</dbReference>
<organism evidence="2 3">
    <name type="scientific">Nephila pilipes</name>
    <name type="common">Giant wood spider</name>
    <name type="synonym">Nephila maculata</name>
    <dbReference type="NCBI Taxonomy" id="299642"/>
    <lineage>
        <taxon>Eukaryota</taxon>
        <taxon>Metazoa</taxon>
        <taxon>Ecdysozoa</taxon>
        <taxon>Arthropoda</taxon>
        <taxon>Chelicerata</taxon>
        <taxon>Arachnida</taxon>
        <taxon>Araneae</taxon>
        <taxon>Araneomorphae</taxon>
        <taxon>Entelegynae</taxon>
        <taxon>Araneoidea</taxon>
        <taxon>Nephilidae</taxon>
        <taxon>Nephila</taxon>
    </lineage>
</organism>
<keyword evidence="3" id="KW-1185">Reference proteome</keyword>
<reference evidence="2" key="1">
    <citation type="submission" date="2020-08" db="EMBL/GenBank/DDBJ databases">
        <title>Multicomponent nature underlies the extraordinary mechanical properties of spider dragline silk.</title>
        <authorList>
            <person name="Kono N."/>
            <person name="Nakamura H."/>
            <person name="Mori M."/>
            <person name="Yoshida Y."/>
            <person name="Ohtoshi R."/>
            <person name="Malay A.D."/>
            <person name="Moran D.A.P."/>
            <person name="Tomita M."/>
            <person name="Numata K."/>
            <person name="Arakawa K."/>
        </authorList>
    </citation>
    <scope>NUCLEOTIDE SEQUENCE</scope>
</reference>
<evidence type="ECO:0000313" key="3">
    <source>
        <dbReference type="Proteomes" id="UP000887013"/>
    </source>
</evidence>
<dbReference type="SUPFAM" id="SSF49599">
    <property type="entry name" value="TRAF domain-like"/>
    <property type="match status" value="1"/>
</dbReference>
<comment type="caution">
    <text evidence="2">The sequence shown here is derived from an EMBL/GenBank/DDBJ whole genome shotgun (WGS) entry which is preliminary data.</text>
</comment>
<evidence type="ECO:0000313" key="2">
    <source>
        <dbReference type="EMBL" id="GFT22556.1"/>
    </source>
</evidence>
<gene>
    <name evidence="2" type="ORF">NPIL_196521</name>
</gene>
<dbReference type="Pfam" id="PF22486">
    <property type="entry name" value="MATH_2"/>
    <property type="match status" value="1"/>
</dbReference>
<dbReference type="AlphaFoldDB" id="A0A8X6NN10"/>
<protein>
    <recommendedName>
        <fullName evidence="1">MATH domain-containing protein</fullName>
    </recommendedName>
</protein>
<evidence type="ECO:0000259" key="1">
    <source>
        <dbReference type="PROSITE" id="PS50144"/>
    </source>
</evidence>
<dbReference type="InterPro" id="IPR008974">
    <property type="entry name" value="TRAF-like"/>
</dbReference>
<dbReference type="PROSITE" id="PS50144">
    <property type="entry name" value="MATH"/>
    <property type="match status" value="1"/>
</dbReference>
<name>A0A8X6NN10_NEPPI</name>
<dbReference type="CDD" id="cd00121">
    <property type="entry name" value="MATH"/>
    <property type="match status" value="1"/>
</dbReference>